<dbReference type="GO" id="GO:0005576">
    <property type="term" value="C:extracellular region"/>
    <property type="evidence" value="ECO:0007669"/>
    <property type="project" value="UniProtKB-SubCell"/>
</dbReference>
<dbReference type="OrthoDB" id="2673191at2759"/>
<dbReference type="EMBL" id="JAAAJA010001159">
    <property type="protein sequence ID" value="KAG0247934.1"/>
    <property type="molecule type" value="Genomic_DNA"/>
</dbReference>
<dbReference type="Pfam" id="PF20147">
    <property type="entry name" value="Crinkler"/>
    <property type="match status" value="1"/>
</dbReference>
<feature type="non-terminal residue" evidence="5">
    <location>
        <position position="117"/>
    </location>
</feature>
<evidence type="ECO:0000313" key="5">
    <source>
        <dbReference type="EMBL" id="KAG0247934.1"/>
    </source>
</evidence>
<comment type="caution">
    <text evidence="5">The sequence shown here is derived from an EMBL/GenBank/DDBJ whole genome shotgun (WGS) entry which is preliminary data.</text>
</comment>
<evidence type="ECO:0000313" key="6">
    <source>
        <dbReference type="Proteomes" id="UP000726737"/>
    </source>
</evidence>
<evidence type="ECO:0000259" key="4">
    <source>
        <dbReference type="Pfam" id="PF20147"/>
    </source>
</evidence>
<evidence type="ECO:0000256" key="3">
    <source>
        <dbReference type="ARBA" id="ARBA00022525"/>
    </source>
</evidence>
<feature type="domain" description="Crinkler effector protein N-terminal" evidence="4">
    <location>
        <begin position="6"/>
        <end position="113"/>
    </location>
</feature>
<dbReference type="Proteomes" id="UP000726737">
    <property type="component" value="Unassembled WGS sequence"/>
</dbReference>
<accession>A0A9P6PM44</accession>
<dbReference type="AlphaFoldDB" id="A0A9P6PM44"/>
<proteinExistence type="predicted"/>
<keyword evidence="3" id="KW-0964">Secreted</keyword>
<comment type="subcellular location">
    <subcellularLocation>
        <location evidence="1">Host cell</location>
    </subcellularLocation>
    <subcellularLocation>
        <location evidence="2">Secreted</location>
    </subcellularLocation>
</comment>
<gene>
    <name evidence="5" type="ORF">BG011_000705</name>
</gene>
<evidence type="ECO:0000256" key="2">
    <source>
        <dbReference type="ARBA" id="ARBA00004613"/>
    </source>
</evidence>
<dbReference type="InterPro" id="IPR045379">
    <property type="entry name" value="Crinkler_N"/>
</dbReference>
<keyword evidence="6" id="KW-1185">Reference proteome</keyword>
<dbReference type="GO" id="GO:0043657">
    <property type="term" value="C:host cell"/>
    <property type="evidence" value="ECO:0007669"/>
    <property type="project" value="UniProtKB-SubCell"/>
</dbReference>
<name>A0A9P6PM44_9FUNG</name>
<reference evidence="5" key="1">
    <citation type="journal article" date="2020" name="Fungal Divers.">
        <title>Resolving the Mortierellaceae phylogeny through synthesis of multi-gene phylogenetics and phylogenomics.</title>
        <authorList>
            <person name="Vandepol N."/>
            <person name="Liber J."/>
            <person name="Desiro A."/>
            <person name="Na H."/>
            <person name="Kennedy M."/>
            <person name="Barry K."/>
            <person name="Grigoriev I.V."/>
            <person name="Miller A.N."/>
            <person name="O'Donnell K."/>
            <person name="Stajich J.E."/>
            <person name="Bonito G."/>
        </authorList>
    </citation>
    <scope>NUCLEOTIDE SEQUENCE</scope>
    <source>
        <strain evidence="5">KOD948</strain>
    </source>
</reference>
<evidence type="ECO:0000256" key="1">
    <source>
        <dbReference type="ARBA" id="ARBA00004340"/>
    </source>
</evidence>
<organism evidence="5 6">
    <name type="scientific">Mortierella polycephala</name>
    <dbReference type="NCBI Taxonomy" id="41804"/>
    <lineage>
        <taxon>Eukaryota</taxon>
        <taxon>Fungi</taxon>
        <taxon>Fungi incertae sedis</taxon>
        <taxon>Mucoromycota</taxon>
        <taxon>Mortierellomycotina</taxon>
        <taxon>Mortierellomycetes</taxon>
        <taxon>Mortierellales</taxon>
        <taxon>Mortierellaceae</taxon>
        <taxon>Mortierella</taxon>
    </lineage>
</organism>
<sequence>MTNDRITLFCLVDGESTSFPVEIESSKTIGDLKKAIKDDNAIAFADVDTKMLTLWKVSISVADDDDDDDEDDLPILLDNIPKNDKKKLKAVTNTVSDVFKETPPKKTIHILVRRPPP</sequence>
<protein>
    <recommendedName>
        <fullName evidence="4">Crinkler effector protein N-terminal domain-containing protein</fullName>
    </recommendedName>
</protein>